<dbReference type="PANTHER" id="PTHR42920:SF5">
    <property type="entry name" value="EAMA DOMAIN-CONTAINING PROTEIN"/>
    <property type="match status" value="1"/>
</dbReference>
<keyword evidence="3 6" id="KW-0812">Transmembrane</keyword>
<evidence type="ECO:0000256" key="5">
    <source>
        <dbReference type="ARBA" id="ARBA00023136"/>
    </source>
</evidence>
<comment type="subcellular location">
    <subcellularLocation>
        <location evidence="1">Cell membrane</location>
        <topology evidence="1">Multi-pass membrane protein</topology>
    </subcellularLocation>
</comment>
<protein>
    <submittedName>
        <fullName evidence="8">DMT family transporter</fullName>
    </submittedName>
</protein>
<keyword evidence="9" id="KW-1185">Reference proteome</keyword>
<feature type="domain" description="EamA" evidence="7">
    <location>
        <begin position="145"/>
        <end position="284"/>
    </location>
</feature>
<organism evidence="8 9">
    <name type="scientific">Exilibacterium tricleocarpae</name>
    <dbReference type="NCBI Taxonomy" id="2591008"/>
    <lineage>
        <taxon>Bacteria</taxon>
        <taxon>Pseudomonadati</taxon>
        <taxon>Pseudomonadota</taxon>
        <taxon>Gammaproteobacteria</taxon>
        <taxon>Cellvibrionales</taxon>
        <taxon>Cellvibrionaceae</taxon>
        <taxon>Exilibacterium</taxon>
    </lineage>
</organism>
<dbReference type="PANTHER" id="PTHR42920">
    <property type="entry name" value="OS03G0707200 PROTEIN-RELATED"/>
    <property type="match status" value="1"/>
</dbReference>
<evidence type="ECO:0000313" key="9">
    <source>
        <dbReference type="Proteomes" id="UP000319732"/>
    </source>
</evidence>
<feature type="transmembrane region" description="Helical" evidence="6">
    <location>
        <begin position="212"/>
        <end position="235"/>
    </location>
</feature>
<feature type="transmembrane region" description="Helical" evidence="6">
    <location>
        <begin position="242"/>
        <end position="262"/>
    </location>
</feature>
<dbReference type="InterPro" id="IPR000620">
    <property type="entry name" value="EamA_dom"/>
</dbReference>
<name>A0A545TLG2_9GAMM</name>
<dbReference type="AlphaFoldDB" id="A0A545TLG2"/>
<dbReference type="InterPro" id="IPR051258">
    <property type="entry name" value="Diverse_Substrate_Transporter"/>
</dbReference>
<dbReference type="RefSeq" id="WP_142904843.1">
    <property type="nucleotide sequence ID" value="NZ_ML660094.1"/>
</dbReference>
<proteinExistence type="predicted"/>
<evidence type="ECO:0000259" key="7">
    <source>
        <dbReference type="Pfam" id="PF00892"/>
    </source>
</evidence>
<dbReference type="SUPFAM" id="SSF103481">
    <property type="entry name" value="Multidrug resistance efflux transporter EmrE"/>
    <property type="match status" value="2"/>
</dbReference>
<dbReference type="InterPro" id="IPR037185">
    <property type="entry name" value="EmrE-like"/>
</dbReference>
<dbReference type="OrthoDB" id="9809509at2"/>
<feature type="transmembrane region" description="Helical" evidence="6">
    <location>
        <begin position="268"/>
        <end position="287"/>
    </location>
</feature>
<feature type="transmembrane region" description="Helical" evidence="6">
    <location>
        <begin position="63"/>
        <end position="83"/>
    </location>
</feature>
<dbReference type="Pfam" id="PF00892">
    <property type="entry name" value="EamA"/>
    <property type="match status" value="2"/>
</dbReference>
<evidence type="ECO:0000256" key="2">
    <source>
        <dbReference type="ARBA" id="ARBA00022475"/>
    </source>
</evidence>
<evidence type="ECO:0000256" key="4">
    <source>
        <dbReference type="ARBA" id="ARBA00022989"/>
    </source>
</evidence>
<keyword evidence="2" id="KW-1003">Cell membrane</keyword>
<evidence type="ECO:0000256" key="3">
    <source>
        <dbReference type="ARBA" id="ARBA00022692"/>
    </source>
</evidence>
<comment type="caution">
    <text evidence="8">The sequence shown here is derived from an EMBL/GenBank/DDBJ whole genome shotgun (WGS) entry which is preliminary data.</text>
</comment>
<keyword evidence="5 6" id="KW-0472">Membrane</keyword>
<keyword evidence="4 6" id="KW-1133">Transmembrane helix</keyword>
<gene>
    <name evidence="8" type="ORF">FKG94_13355</name>
</gene>
<feature type="transmembrane region" description="Helical" evidence="6">
    <location>
        <begin position="28"/>
        <end position="51"/>
    </location>
</feature>
<dbReference type="Proteomes" id="UP000319732">
    <property type="component" value="Unassembled WGS sequence"/>
</dbReference>
<dbReference type="EMBL" id="VHSG01000013">
    <property type="protein sequence ID" value="TQV78064.1"/>
    <property type="molecule type" value="Genomic_DNA"/>
</dbReference>
<evidence type="ECO:0000313" key="8">
    <source>
        <dbReference type="EMBL" id="TQV78064.1"/>
    </source>
</evidence>
<evidence type="ECO:0000256" key="6">
    <source>
        <dbReference type="SAM" id="Phobius"/>
    </source>
</evidence>
<reference evidence="8 9" key="1">
    <citation type="submission" date="2019-06" db="EMBL/GenBank/DDBJ databases">
        <title>Whole genome sequence for Cellvibrionaceae sp. R142.</title>
        <authorList>
            <person name="Wang G."/>
        </authorList>
    </citation>
    <scope>NUCLEOTIDE SEQUENCE [LARGE SCALE GENOMIC DNA]</scope>
    <source>
        <strain evidence="8 9">R142</strain>
    </source>
</reference>
<dbReference type="Gene3D" id="1.10.3730.20">
    <property type="match status" value="1"/>
</dbReference>
<dbReference type="GO" id="GO:0005886">
    <property type="term" value="C:plasma membrane"/>
    <property type="evidence" value="ECO:0007669"/>
    <property type="project" value="UniProtKB-SubCell"/>
</dbReference>
<feature type="domain" description="EamA" evidence="7">
    <location>
        <begin position="3"/>
        <end position="131"/>
    </location>
</feature>
<sequence length="290" mass="30255">MAAAILSAACWGSATVLSKGVLEHMPPMTLLIIQLTASVAFLWITALVLRVRCRFDRRALRGSLSGLLEPGIAYTLGVVGLALTTASNASLIGTAEPLFVVLLAWILLRERVSASMLGLVLMASLGIGLVVIPDISNDTGEGSLLGDALITAGTLFAALYVIATRKLVMTFDPISLSAMQQSVGLIWTLGVLTLALSLGLTTVGLGGVGLDILILAAVSGVVQYALAFGLYLLALQRLPANIAAFYLALIPVFGVGTAYIFLDEVLTPLQWPGAVFIIISVGAVSYLSQE</sequence>
<feature type="transmembrane region" description="Helical" evidence="6">
    <location>
        <begin position="89"/>
        <end position="108"/>
    </location>
</feature>
<feature type="transmembrane region" description="Helical" evidence="6">
    <location>
        <begin position="184"/>
        <end position="206"/>
    </location>
</feature>
<accession>A0A545TLG2</accession>
<feature type="transmembrane region" description="Helical" evidence="6">
    <location>
        <begin position="115"/>
        <end position="132"/>
    </location>
</feature>
<feature type="transmembrane region" description="Helical" evidence="6">
    <location>
        <begin position="144"/>
        <end position="163"/>
    </location>
</feature>
<evidence type="ECO:0000256" key="1">
    <source>
        <dbReference type="ARBA" id="ARBA00004651"/>
    </source>
</evidence>